<dbReference type="KEGG" id="bbel:109472864"/>
<dbReference type="Gene3D" id="1.20.1170.10">
    <property type="match status" value="1"/>
</dbReference>
<organism evidence="3 4">
    <name type="scientific">Branchiostoma belcheri</name>
    <name type="common">Amphioxus</name>
    <dbReference type="NCBI Taxonomy" id="7741"/>
    <lineage>
        <taxon>Eukaryota</taxon>
        <taxon>Metazoa</taxon>
        <taxon>Chordata</taxon>
        <taxon>Cephalochordata</taxon>
        <taxon>Leptocardii</taxon>
        <taxon>Amphioxiformes</taxon>
        <taxon>Branchiostomatidae</taxon>
        <taxon>Branchiostoma</taxon>
    </lineage>
</organism>
<feature type="transmembrane region" description="Helical" evidence="2">
    <location>
        <begin position="251"/>
        <end position="272"/>
    </location>
</feature>
<protein>
    <submittedName>
        <fullName evidence="4">Uncharacterized protein LOC109472864</fullName>
    </submittedName>
</protein>
<evidence type="ECO:0000256" key="2">
    <source>
        <dbReference type="SAM" id="Phobius"/>
    </source>
</evidence>
<proteinExistence type="predicted"/>
<keyword evidence="2" id="KW-0472">Membrane</keyword>
<evidence type="ECO:0000313" key="3">
    <source>
        <dbReference type="Proteomes" id="UP000515135"/>
    </source>
</evidence>
<gene>
    <name evidence="4" type="primary">LOC109472864</name>
</gene>
<keyword evidence="1" id="KW-0175">Coiled coil</keyword>
<reference evidence="4" key="1">
    <citation type="submission" date="2025-08" db="UniProtKB">
        <authorList>
            <consortium name="RefSeq"/>
        </authorList>
    </citation>
    <scope>IDENTIFICATION</scope>
    <source>
        <tissue evidence="4">Gonad</tissue>
    </source>
</reference>
<accession>A0A6P4ZF26</accession>
<keyword evidence="2" id="KW-0812">Transmembrane</keyword>
<evidence type="ECO:0000256" key="1">
    <source>
        <dbReference type="SAM" id="Coils"/>
    </source>
</evidence>
<keyword evidence="2" id="KW-1133">Transmembrane helix</keyword>
<keyword evidence="3" id="KW-1185">Reference proteome</keyword>
<dbReference type="GeneID" id="109472864"/>
<name>A0A6P4ZF26_BRABE</name>
<dbReference type="OrthoDB" id="10048099at2759"/>
<feature type="transmembrane region" description="Helical" evidence="2">
    <location>
        <begin position="212"/>
        <end position="245"/>
    </location>
</feature>
<dbReference type="AlphaFoldDB" id="A0A6P4ZF26"/>
<evidence type="ECO:0000313" key="4">
    <source>
        <dbReference type="RefSeq" id="XP_019628286.1"/>
    </source>
</evidence>
<feature type="coiled-coil region" evidence="1">
    <location>
        <begin position="272"/>
        <end position="299"/>
    </location>
</feature>
<dbReference type="SUPFAM" id="SSF58100">
    <property type="entry name" value="Bacterial hemolysins"/>
    <property type="match status" value="1"/>
</dbReference>
<dbReference type="Proteomes" id="UP000515135">
    <property type="component" value="Unplaced"/>
</dbReference>
<dbReference type="RefSeq" id="XP_019628286.1">
    <property type="nucleotide sequence ID" value="XM_019772727.1"/>
</dbReference>
<sequence length="436" mass="48116">MPPIVSKLATVFPADQMVELLKHIDENVRQIVSTMREQGAEVRGKVVVLLDKYLDLLSGALRECMLFRNFIEMLQKNLEGIEDILTLVRNGTVSEVLTDLRLEKYLPNFEKEDLNFAYQLMRADFDVEQVYLPTRAAKEALHDRIQEYRVDLSTIKDRIGEVKGEGEKCLKSCQEITKQFKGFLEEIKETQESISSLLGQHRNRETIMFGSFLAALGISVALLIACVGGAATACCAMFIGAVAMVIPAEVAGGLAIAGGVTSVVSGIAAWGIHKKKKEMEKIGEALEELQKQLDAMHLDAGKQKTDWEKIATQAEKIVHYIDNSRMERAAGNLQPSHRRPVQEVLDGVQAVLEDAAILQANVVQFKKEAERVQGNLRDLSLLKESDKVLAVPVGESASHFQGLYNMITGFVAAFKKGSSSDQGQLSTALSKALKLQ</sequence>